<keyword evidence="6 10" id="KW-0547">Nucleotide-binding</keyword>
<gene>
    <name evidence="10 14" type="primary">miaA</name>
    <name evidence="14" type="ORF">GCM10011354_19980</name>
</gene>
<organism evidence="14 15">
    <name type="scientific">Egicoccus halophilus</name>
    <dbReference type="NCBI Taxonomy" id="1670830"/>
    <lineage>
        <taxon>Bacteria</taxon>
        <taxon>Bacillati</taxon>
        <taxon>Actinomycetota</taxon>
        <taxon>Nitriliruptoria</taxon>
        <taxon>Egicoccales</taxon>
        <taxon>Egicoccaceae</taxon>
        <taxon>Egicoccus</taxon>
    </lineage>
</organism>
<evidence type="ECO:0000256" key="9">
    <source>
        <dbReference type="ARBA" id="ARBA00049563"/>
    </source>
</evidence>
<reference evidence="14" key="1">
    <citation type="journal article" date="2014" name="Int. J. Syst. Evol. Microbiol.">
        <title>Complete genome sequence of Corynebacterium casei LMG S-19264T (=DSM 44701T), isolated from a smear-ripened cheese.</title>
        <authorList>
            <consortium name="US DOE Joint Genome Institute (JGI-PGF)"/>
            <person name="Walter F."/>
            <person name="Albersmeier A."/>
            <person name="Kalinowski J."/>
            <person name="Ruckert C."/>
        </authorList>
    </citation>
    <scope>NUCLEOTIDE SEQUENCE</scope>
    <source>
        <strain evidence="14">CGMCC 1.14988</strain>
    </source>
</reference>
<dbReference type="GO" id="GO:0052381">
    <property type="term" value="F:tRNA dimethylallyltransferase activity"/>
    <property type="evidence" value="ECO:0007669"/>
    <property type="project" value="UniProtKB-UniRule"/>
</dbReference>
<dbReference type="GO" id="GO:0005524">
    <property type="term" value="F:ATP binding"/>
    <property type="evidence" value="ECO:0007669"/>
    <property type="project" value="UniProtKB-UniRule"/>
</dbReference>
<keyword evidence="8 10" id="KW-0460">Magnesium</keyword>
<dbReference type="PANTHER" id="PTHR11088">
    <property type="entry name" value="TRNA DIMETHYLALLYLTRANSFERASE"/>
    <property type="match status" value="1"/>
</dbReference>
<feature type="binding site" evidence="10">
    <location>
        <begin position="8"/>
        <end position="13"/>
    </location>
    <ligand>
        <name>substrate</name>
    </ligand>
</feature>
<keyword evidence="15" id="KW-1185">Reference proteome</keyword>
<evidence type="ECO:0000313" key="14">
    <source>
        <dbReference type="EMBL" id="GGI06616.1"/>
    </source>
</evidence>
<comment type="caution">
    <text evidence="14">The sequence shown here is derived from an EMBL/GenBank/DDBJ whole genome shotgun (WGS) entry which is preliminary data.</text>
</comment>
<evidence type="ECO:0000256" key="8">
    <source>
        <dbReference type="ARBA" id="ARBA00022842"/>
    </source>
</evidence>
<keyword evidence="5 10" id="KW-0819">tRNA processing</keyword>
<dbReference type="NCBIfam" id="TIGR00174">
    <property type="entry name" value="miaA"/>
    <property type="match status" value="1"/>
</dbReference>
<evidence type="ECO:0000256" key="2">
    <source>
        <dbReference type="ARBA" id="ARBA00003213"/>
    </source>
</evidence>
<comment type="caution">
    <text evidence="10">Lacks conserved residue(s) required for the propagation of feature annotation.</text>
</comment>
<proteinExistence type="inferred from homology"/>
<dbReference type="InterPro" id="IPR018022">
    <property type="entry name" value="IPT"/>
</dbReference>
<evidence type="ECO:0000256" key="12">
    <source>
        <dbReference type="RuleBase" id="RU003784"/>
    </source>
</evidence>
<feature type="site" description="Interaction with substrate tRNA" evidence="10">
    <location>
        <position position="123"/>
    </location>
</feature>
<dbReference type="SUPFAM" id="SSF52540">
    <property type="entry name" value="P-loop containing nucleoside triphosphate hydrolases"/>
    <property type="match status" value="1"/>
</dbReference>
<evidence type="ECO:0000256" key="4">
    <source>
        <dbReference type="ARBA" id="ARBA00022679"/>
    </source>
</evidence>
<evidence type="ECO:0000256" key="10">
    <source>
        <dbReference type="HAMAP-Rule" id="MF_00185"/>
    </source>
</evidence>
<comment type="cofactor">
    <cofactor evidence="1 10">
        <name>Mg(2+)</name>
        <dbReference type="ChEBI" id="CHEBI:18420"/>
    </cofactor>
</comment>
<dbReference type="Gene3D" id="1.10.20.140">
    <property type="match status" value="1"/>
</dbReference>
<dbReference type="Proteomes" id="UP000650511">
    <property type="component" value="Unassembled WGS sequence"/>
</dbReference>
<dbReference type="EC" id="2.5.1.75" evidence="10"/>
<dbReference type="EMBL" id="BMHA01000006">
    <property type="protein sequence ID" value="GGI06616.1"/>
    <property type="molecule type" value="Genomic_DNA"/>
</dbReference>
<evidence type="ECO:0000256" key="11">
    <source>
        <dbReference type="RuleBase" id="RU003783"/>
    </source>
</evidence>
<dbReference type="InterPro" id="IPR027417">
    <property type="entry name" value="P-loop_NTPase"/>
</dbReference>
<reference evidence="14" key="2">
    <citation type="submission" date="2020-09" db="EMBL/GenBank/DDBJ databases">
        <authorList>
            <person name="Sun Q."/>
            <person name="Zhou Y."/>
        </authorList>
    </citation>
    <scope>NUCLEOTIDE SEQUENCE</scope>
    <source>
        <strain evidence="14">CGMCC 1.14988</strain>
    </source>
</reference>
<feature type="site" description="Interaction with substrate tRNA" evidence="10">
    <location>
        <position position="102"/>
    </location>
</feature>
<comment type="function">
    <text evidence="2 10 12">Catalyzes the transfer of a dimethylallyl group onto the adenine at position 37 in tRNAs that read codons beginning with uridine, leading to the formation of N6-(dimethylallyl)adenosine (i(6)A).</text>
</comment>
<comment type="similarity">
    <text evidence="3 10 13">Belongs to the IPP transferase family.</text>
</comment>
<name>A0A8J3ETZ4_9ACTN</name>
<evidence type="ECO:0000256" key="5">
    <source>
        <dbReference type="ARBA" id="ARBA00022694"/>
    </source>
</evidence>
<dbReference type="PANTHER" id="PTHR11088:SF60">
    <property type="entry name" value="TRNA DIMETHYLALLYLTRANSFERASE"/>
    <property type="match status" value="1"/>
</dbReference>
<comment type="catalytic activity">
    <reaction evidence="9 10 11">
        <text>adenosine(37) in tRNA + dimethylallyl diphosphate = N(6)-dimethylallyladenosine(37) in tRNA + diphosphate</text>
        <dbReference type="Rhea" id="RHEA:26482"/>
        <dbReference type="Rhea" id="RHEA-COMP:10162"/>
        <dbReference type="Rhea" id="RHEA-COMP:10375"/>
        <dbReference type="ChEBI" id="CHEBI:33019"/>
        <dbReference type="ChEBI" id="CHEBI:57623"/>
        <dbReference type="ChEBI" id="CHEBI:74411"/>
        <dbReference type="ChEBI" id="CHEBI:74415"/>
        <dbReference type="EC" id="2.5.1.75"/>
    </reaction>
</comment>
<evidence type="ECO:0000256" key="7">
    <source>
        <dbReference type="ARBA" id="ARBA00022840"/>
    </source>
</evidence>
<comment type="subunit">
    <text evidence="10">Monomer.</text>
</comment>
<evidence type="ECO:0000313" key="15">
    <source>
        <dbReference type="Proteomes" id="UP000650511"/>
    </source>
</evidence>
<keyword evidence="4 10" id="KW-0808">Transferase</keyword>
<evidence type="ECO:0000256" key="6">
    <source>
        <dbReference type="ARBA" id="ARBA00022741"/>
    </source>
</evidence>
<evidence type="ECO:0000256" key="13">
    <source>
        <dbReference type="RuleBase" id="RU003785"/>
    </source>
</evidence>
<dbReference type="InterPro" id="IPR039657">
    <property type="entry name" value="Dimethylallyltransferase"/>
</dbReference>
<feature type="binding site" evidence="10">
    <location>
        <begin position="6"/>
        <end position="13"/>
    </location>
    <ligand>
        <name>ATP</name>
        <dbReference type="ChEBI" id="CHEBI:30616"/>
    </ligand>
</feature>
<dbReference type="Gene3D" id="3.40.50.300">
    <property type="entry name" value="P-loop containing nucleotide triphosphate hydrolases"/>
    <property type="match status" value="1"/>
</dbReference>
<sequence length="299" mass="32084">MLAVVGPTASGKSSLALDLARRRIAAGRPTELVAIDAFTVYRGMDVGTAKPTAAERAEVPHHGLDLCEPSQEVTVAWFQRTVRAAVDDVLARGVTPLLVGGSGLYFRAVVDDLRFPPTDPRLRAALERTWADRPVEAHAHLAACDPAAAERIDPANLRRTVRALEVLELTGERFSAFADAWHDHRSIHPGLAVGYLEPDTEVLRERIRTRADAMVADGLLDEVASLRAAPGGLSATAAKAIGYAEAAAVLDGAAPFDGLADAIAKRTWTYAKRQRSWFRADPRCTPIDPEALLADFAAA</sequence>
<dbReference type="Pfam" id="PF01715">
    <property type="entry name" value="IPPT"/>
    <property type="match status" value="1"/>
</dbReference>
<accession>A0A8J3ETZ4</accession>
<evidence type="ECO:0000256" key="1">
    <source>
        <dbReference type="ARBA" id="ARBA00001946"/>
    </source>
</evidence>
<keyword evidence="7 10" id="KW-0067">ATP-binding</keyword>
<evidence type="ECO:0000256" key="3">
    <source>
        <dbReference type="ARBA" id="ARBA00005842"/>
    </source>
</evidence>
<dbReference type="GO" id="GO:0006400">
    <property type="term" value="P:tRNA modification"/>
    <property type="evidence" value="ECO:0007669"/>
    <property type="project" value="TreeGrafter"/>
</dbReference>
<protein>
    <recommendedName>
        <fullName evidence="10">tRNA dimethylallyltransferase</fullName>
        <ecNumber evidence="10">2.5.1.75</ecNumber>
    </recommendedName>
    <alternativeName>
        <fullName evidence="10">Dimethylallyl diphosphate:tRNA dimethylallyltransferase</fullName>
        <shortName evidence="10">DMAPP:tRNA dimethylallyltransferase</shortName>
        <shortName evidence="10">DMATase</shortName>
    </alternativeName>
    <alternativeName>
        <fullName evidence="10">Isopentenyl-diphosphate:tRNA isopentenyltransferase</fullName>
        <shortName evidence="10">IPP transferase</shortName>
        <shortName evidence="10">IPPT</shortName>
        <shortName evidence="10">IPTase</shortName>
    </alternativeName>
</protein>
<dbReference type="HAMAP" id="MF_00185">
    <property type="entry name" value="IPP_trans"/>
    <property type="match status" value="1"/>
</dbReference>
<dbReference type="AlphaFoldDB" id="A0A8J3ETZ4"/>